<proteinExistence type="predicted"/>
<gene>
    <name evidence="7" type="ORF">HZF06_18940</name>
</gene>
<feature type="transmembrane region" description="Helical" evidence="5">
    <location>
        <begin position="7"/>
        <end position="27"/>
    </location>
</feature>
<comment type="subcellular location">
    <subcellularLocation>
        <location evidence="1">Membrane</location>
        <topology evidence="1">Multi-pass membrane protein</topology>
    </subcellularLocation>
</comment>
<dbReference type="GO" id="GO:0016874">
    <property type="term" value="F:ligase activity"/>
    <property type="evidence" value="ECO:0007669"/>
    <property type="project" value="UniProtKB-KW"/>
</dbReference>
<dbReference type="InterPro" id="IPR051533">
    <property type="entry name" value="WaaL-like"/>
</dbReference>
<feature type="transmembrane region" description="Helical" evidence="5">
    <location>
        <begin position="404"/>
        <end position="420"/>
    </location>
</feature>
<sequence length="450" mass="51649">MKKRIVNFLGFIVIVEMILGGLGNIFYLPIRKGIFLFTLIFFFYFILTERRKVNKRYIINIIWVGIFIFYGVAVGLVYKNDIGEIISTCNVFLGILYLIILSIYLDDDVIKIKKVINLIVNLIVILSMVTLIIFIASRFFMPSYWQFVNNIIELNLKLNYGLITGGLYSYNYVRVYFFNGIYMQLGLVLLIFRVTDDENSNFKTDMIKLIVVSMAILASGTRGYWLGSCIVIAISFVYLMANIKNVKIKIKPLIIILSLIIIVLLIFPKTINNKSIINIIKGESGIVYGQGIEVDTQSRIESITDFKNDPSNSVRSIQFKFLSNKIKQKPIFGWGFGATIPEYVDYMKSNNLQQVSASSFELYYIELLFKTGIIGIALILLYLITRLVQLIKLLRFLTKDEKNMLVSFTIGFVSCIASSFTNPYFAGLTGFFIIVLEIYIFETFRIKYLS</sequence>
<evidence type="ECO:0000256" key="2">
    <source>
        <dbReference type="ARBA" id="ARBA00022692"/>
    </source>
</evidence>
<evidence type="ECO:0000313" key="7">
    <source>
        <dbReference type="EMBL" id="QLY79137.1"/>
    </source>
</evidence>
<feature type="transmembrane region" description="Helical" evidence="5">
    <location>
        <begin position="118"/>
        <end position="140"/>
    </location>
</feature>
<evidence type="ECO:0000256" key="1">
    <source>
        <dbReference type="ARBA" id="ARBA00004141"/>
    </source>
</evidence>
<dbReference type="AlphaFoldDB" id="A0A7D6VRD0"/>
<feature type="transmembrane region" description="Helical" evidence="5">
    <location>
        <begin position="362"/>
        <end position="384"/>
    </location>
</feature>
<evidence type="ECO:0000256" key="5">
    <source>
        <dbReference type="SAM" id="Phobius"/>
    </source>
</evidence>
<keyword evidence="2 5" id="KW-0812">Transmembrane</keyword>
<dbReference type="Proteomes" id="UP000512286">
    <property type="component" value="Chromosome"/>
</dbReference>
<evidence type="ECO:0000256" key="3">
    <source>
        <dbReference type="ARBA" id="ARBA00022989"/>
    </source>
</evidence>
<accession>A0A7D6VRD0</accession>
<evidence type="ECO:0000313" key="8">
    <source>
        <dbReference type="Proteomes" id="UP000512286"/>
    </source>
</evidence>
<protein>
    <submittedName>
        <fullName evidence="7">O-antigen ligase family protein</fullName>
    </submittedName>
</protein>
<dbReference type="InterPro" id="IPR007016">
    <property type="entry name" value="O-antigen_ligase-rel_domated"/>
</dbReference>
<feature type="domain" description="O-antigen ligase-related" evidence="6">
    <location>
        <begin position="209"/>
        <end position="380"/>
    </location>
</feature>
<keyword evidence="7" id="KW-0436">Ligase</keyword>
<keyword evidence="4 5" id="KW-0472">Membrane</keyword>
<feature type="transmembrane region" description="Helical" evidence="5">
    <location>
        <begin position="175"/>
        <end position="195"/>
    </location>
</feature>
<feature type="transmembrane region" description="Helical" evidence="5">
    <location>
        <begin position="33"/>
        <end position="50"/>
    </location>
</feature>
<name>A0A7D6VRD0_9CLOT</name>
<feature type="transmembrane region" description="Helical" evidence="5">
    <location>
        <begin position="57"/>
        <end position="79"/>
    </location>
</feature>
<dbReference type="Pfam" id="PF04932">
    <property type="entry name" value="Wzy_C"/>
    <property type="match status" value="1"/>
</dbReference>
<keyword evidence="3 5" id="KW-1133">Transmembrane helix</keyword>
<dbReference type="PANTHER" id="PTHR37422">
    <property type="entry name" value="TEICHURONIC ACID BIOSYNTHESIS PROTEIN TUAE"/>
    <property type="match status" value="1"/>
</dbReference>
<evidence type="ECO:0000259" key="6">
    <source>
        <dbReference type="Pfam" id="PF04932"/>
    </source>
</evidence>
<dbReference type="RefSeq" id="WP_181601360.1">
    <property type="nucleotide sequence ID" value="NZ_CP059378.1"/>
</dbReference>
<evidence type="ECO:0000256" key="4">
    <source>
        <dbReference type="ARBA" id="ARBA00023136"/>
    </source>
</evidence>
<feature type="transmembrane region" description="Helical" evidence="5">
    <location>
        <begin position="426"/>
        <end position="444"/>
    </location>
</feature>
<feature type="transmembrane region" description="Helical" evidence="5">
    <location>
        <begin position="85"/>
        <end position="106"/>
    </location>
</feature>
<dbReference type="KEGG" id="cint:HZF06_18940"/>
<dbReference type="GO" id="GO:0016020">
    <property type="term" value="C:membrane"/>
    <property type="evidence" value="ECO:0007669"/>
    <property type="project" value="UniProtKB-SubCell"/>
</dbReference>
<reference evidence="7 8" key="1">
    <citation type="submission" date="2020-07" db="EMBL/GenBank/DDBJ databases">
        <title>Electron transfer.</title>
        <authorList>
            <person name="Huang L."/>
            <person name="Liu X."/>
            <person name="Zhou S."/>
        </authorList>
    </citation>
    <scope>NUCLEOTIDE SEQUENCE [LARGE SCALE GENOMIC DNA]</scope>
    <source>
        <strain evidence="7 8">Lx1</strain>
    </source>
</reference>
<dbReference type="EMBL" id="CP059378">
    <property type="protein sequence ID" value="QLY79137.1"/>
    <property type="molecule type" value="Genomic_DNA"/>
</dbReference>
<feature type="transmembrane region" description="Helical" evidence="5">
    <location>
        <begin position="253"/>
        <end position="271"/>
    </location>
</feature>
<organism evidence="7 8">
    <name type="scientific">Clostridium intestinale</name>
    <dbReference type="NCBI Taxonomy" id="36845"/>
    <lineage>
        <taxon>Bacteria</taxon>
        <taxon>Bacillati</taxon>
        <taxon>Bacillota</taxon>
        <taxon>Clostridia</taxon>
        <taxon>Eubacteriales</taxon>
        <taxon>Clostridiaceae</taxon>
        <taxon>Clostridium</taxon>
    </lineage>
</organism>
<dbReference type="PANTHER" id="PTHR37422:SF17">
    <property type="entry name" value="O-ANTIGEN LIGASE"/>
    <property type="match status" value="1"/>
</dbReference>
<feature type="transmembrane region" description="Helical" evidence="5">
    <location>
        <begin position="224"/>
        <end position="241"/>
    </location>
</feature>